<dbReference type="InterPro" id="IPR025366">
    <property type="entry name" value="DUF4270"/>
</dbReference>
<proteinExistence type="predicted"/>
<organism evidence="1 2">
    <name type="scientific">Spirosoma sordidisoli</name>
    <dbReference type="NCBI Taxonomy" id="2502893"/>
    <lineage>
        <taxon>Bacteria</taxon>
        <taxon>Pseudomonadati</taxon>
        <taxon>Bacteroidota</taxon>
        <taxon>Cytophagia</taxon>
        <taxon>Cytophagales</taxon>
        <taxon>Cytophagaceae</taxon>
        <taxon>Spirosoma</taxon>
    </lineage>
</organism>
<sequence>MLPTMKMLPNVITTCTRSWLGRLTLLAGAVAGVLACEEPKEIGLTPTTPVTVSYTDTLTVTRETIRFDSVRSNDQSTMLVGRYTDPIFGRVQTRSFVQLSLGSNFVVTDSATTNVTPASRIVYDSTRLFLDYDQLYYGDTTQTQELQIYRLTDSLNTTINYDISSNVPAEAQPLIRQTIRPRPNTTDSLSFKLTVPDAFGRELMALANTEAGKTTNPALFRAQVRRGLMLTTASSNQAAVIGFSTGSAVVVYYHVEGERRVRFQIFSLAGKRFNQIMADRSGTALANLQRGQVLPASATNERTFVQPGTGVTTRLRFPTLTRFVQQARVAINRADLIITPTRSTNDNIYAPYLMSLAELDEKNVLRRTDVTGSGTSRFGGFPFIVPATGPTDRTAISFARPQQVELRDRTRDYTFDMTGYLQSIVIGITPNTGLALVAPGGTLFPQNANGGVSDATQAFLTDRVWRAALDGKSSVKLVVFYTTSN</sequence>
<dbReference type="AlphaFoldDB" id="A0A4Q2USH4"/>
<evidence type="ECO:0000313" key="1">
    <source>
        <dbReference type="EMBL" id="RYC72022.1"/>
    </source>
</evidence>
<protein>
    <submittedName>
        <fullName evidence="1">DUF4270 family protein</fullName>
    </submittedName>
</protein>
<keyword evidence="2" id="KW-1185">Reference proteome</keyword>
<name>A0A4Q2USH4_9BACT</name>
<evidence type="ECO:0000313" key="2">
    <source>
        <dbReference type="Proteomes" id="UP000290407"/>
    </source>
</evidence>
<dbReference type="EMBL" id="SBLB01000001">
    <property type="protein sequence ID" value="RYC72022.1"/>
    <property type="molecule type" value="Genomic_DNA"/>
</dbReference>
<dbReference type="Proteomes" id="UP000290407">
    <property type="component" value="Unassembled WGS sequence"/>
</dbReference>
<gene>
    <name evidence="1" type="ORF">EQG79_07835</name>
</gene>
<comment type="caution">
    <text evidence="1">The sequence shown here is derived from an EMBL/GenBank/DDBJ whole genome shotgun (WGS) entry which is preliminary data.</text>
</comment>
<dbReference type="Pfam" id="PF14092">
    <property type="entry name" value="DUF4270"/>
    <property type="match status" value="1"/>
</dbReference>
<reference evidence="1 2" key="1">
    <citation type="submission" date="2019-01" db="EMBL/GenBank/DDBJ databases">
        <title>Spirosoma flava sp. nov., a propanil-degrading bacterium isolated from herbicide-contaminated soil.</title>
        <authorList>
            <person name="Zhang L."/>
            <person name="Jiang J.-D."/>
        </authorList>
    </citation>
    <scope>NUCLEOTIDE SEQUENCE [LARGE SCALE GENOMIC DNA]</scope>
    <source>
        <strain evidence="1 2">TY50</strain>
    </source>
</reference>
<accession>A0A4Q2USH4</accession>